<comment type="caution">
    <text evidence="5">The sequence shown here is derived from an EMBL/GenBank/DDBJ whole genome shotgun (WGS) entry which is preliminary data.</text>
</comment>
<dbReference type="InterPro" id="IPR036865">
    <property type="entry name" value="CRAL-TRIO_dom_sf"/>
</dbReference>
<name>A0A9N9AAE9_9GLOM</name>
<accession>A0A9N9AAE9</accession>
<gene>
    <name evidence="5" type="ORF">RFULGI_LOCUS3449</name>
</gene>
<reference evidence="5" key="1">
    <citation type="submission" date="2021-06" db="EMBL/GenBank/DDBJ databases">
        <authorList>
            <person name="Kallberg Y."/>
            <person name="Tangrot J."/>
            <person name="Rosling A."/>
        </authorList>
    </citation>
    <scope>NUCLEOTIDE SEQUENCE</scope>
    <source>
        <strain evidence="5">IN212</strain>
    </source>
</reference>
<evidence type="ECO:0000259" key="4">
    <source>
        <dbReference type="PROSITE" id="PS50018"/>
    </source>
</evidence>
<feature type="non-terminal residue" evidence="5">
    <location>
        <position position="938"/>
    </location>
</feature>
<evidence type="ECO:0000256" key="2">
    <source>
        <dbReference type="ARBA" id="ARBA00022553"/>
    </source>
</evidence>
<evidence type="ECO:0000313" key="5">
    <source>
        <dbReference type="EMBL" id="CAG8523183.1"/>
    </source>
</evidence>
<evidence type="ECO:0000313" key="6">
    <source>
        <dbReference type="Proteomes" id="UP000789396"/>
    </source>
</evidence>
<dbReference type="InterPro" id="IPR001936">
    <property type="entry name" value="RasGAP_dom"/>
</dbReference>
<dbReference type="PROSITE" id="PS50018">
    <property type="entry name" value="RAS_GTPASE_ACTIV_2"/>
    <property type="match status" value="1"/>
</dbReference>
<dbReference type="OrthoDB" id="28245at2759"/>
<dbReference type="SUPFAM" id="SSF48371">
    <property type="entry name" value="ARM repeat"/>
    <property type="match status" value="1"/>
</dbReference>
<sequence length="938" mass="107030">MSNRDRSVHLRDKAEIILNLLRLYRTDPKLAIMGRDQSKDNQSIILAINDCLKDSNVAIRTAAAETLLEFHNVELIELWGSPDNKMQQFWHISSQIILSIANLILDSKERDTVAKDMLDLLSQLLVRRNEFLKAHKDKQSKGNNVALRHTSCIRLESALLVMLCSPDPEICLTAVNCFGQLCSEAEFTSENLANDMEAPPEFPPSQMTIVDNINIYKELSTVPYPVPGRMAQQRRIRKLLRSMTQPNAGNLGAWEEAWSRWQNLTKLIAQDHLQQAQLTEWLNYTGFLSALGGCCVHERLRNTIPRFGEYSRRVSVSPNDYYAMVEKYVQEMVGLLVSDSNYVRENVKEILGSELSPRLYVILFQHLDSIVSHFFDSDGQAIPNDRYTLFVEQAILVLKLTLERIFDLSENLYACDVGNLVLYFARYLNRLSASQVSLRIKKRMCILVELLMEKKDYVSLRLEIKLRNRLLEIIIEWTSDYNVKPDNQNGSEQSMGGGANRNERMHRDLDQACLKTIVALLQQLPLQPSEIIHDVDLNLGPLKDYTILELSKLLSANVDSGLRYSISMAYHEDTKTRTAFVQVLTNILNQGAEFEGLGENAVKDRYERLVEVGDNFEVALSLCEACPQNDSDELARVLTAVFDSKNKMIPFLSNSFALKLLYAFTKVHGGEYLRETLQPPINDLLSKPEDFDCDLNPGKYTPAEIERNKINLKATIENLCKPIDNQRVRRALLSVTRVIQTIANKGVRKESHMSDLNDFIVENVAKMNAFLERISQLPISTPTSELNAIDTPPRRLDDADRRILHKFLHDNLEKMYKELQNRRAKSFGLPNDELAQAAAQANKATRLDAEATDIELLMYHVLHTIEPHMTRPFDVLIDLTKFGPSNEMQAQWVQQFVQVFPLDAIENLSAIYLYNPNSAFKKFAKKLAKPLTPNLVKK</sequence>
<protein>
    <submittedName>
        <fullName evidence="5">18947_t:CDS:1</fullName>
    </submittedName>
</protein>
<dbReference type="GO" id="GO:0005096">
    <property type="term" value="F:GTPase activator activity"/>
    <property type="evidence" value="ECO:0007669"/>
    <property type="project" value="UniProtKB-KW"/>
</dbReference>
<evidence type="ECO:0000256" key="1">
    <source>
        <dbReference type="ARBA" id="ARBA00022468"/>
    </source>
</evidence>
<dbReference type="AlphaFoldDB" id="A0A9N9AAE9"/>
<dbReference type="Pfam" id="PF02985">
    <property type="entry name" value="HEAT"/>
    <property type="match status" value="1"/>
</dbReference>
<dbReference type="Gene3D" id="3.40.525.10">
    <property type="entry name" value="CRAL-TRIO lipid binding domain"/>
    <property type="match status" value="1"/>
</dbReference>
<dbReference type="PANTHER" id="PTHR10194">
    <property type="entry name" value="RAS GTPASE-ACTIVATING PROTEINS"/>
    <property type="match status" value="1"/>
</dbReference>
<organism evidence="5 6">
    <name type="scientific">Racocetra fulgida</name>
    <dbReference type="NCBI Taxonomy" id="60492"/>
    <lineage>
        <taxon>Eukaryota</taxon>
        <taxon>Fungi</taxon>
        <taxon>Fungi incertae sedis</taxon>
        <taxon>Mucoromycota</taxon>
        <taxon>Glomeromycotina</taxon>
        <taxon>Glomeromycetes</taxon>
        <taxon>Diversisporales</taxon>
        <taxon>Gigasporaceae</taxon>
        <taxon>Racocetra</taxon>
    </lineage>
</organism>
<keyword evidence="3" id="KW-0677">Repeat</keyword>
<dbReference type="Gene3D" id="1.25.10.10">
    <property type="entry name" value="Leucine-rich Repeat Variant"/>
    <property type="match status" value="1"/>
</dbReference>
<dbReference type="InterPro" id="IPR008936">
    <property type="entry name" value="Rho_GTPase_activation_prot"/>
</dbReference>
<keyword evidence="2" id="KW-0597">Phosphoprotein</keyword>
<dbReference type="PANTHER" id="PTHR10194:SF142">
    <property type="entry name" value="NEUROFIBROMIN"/>
    <property type="match status" value="1"/>
</dbReference>
<proteinExistence type="predicted"/>
<dbReference type="Gene3D" id="1.10.506.10">
    <property type="entry name" value="GTPase Activation - p120gap, domain 1"/>
    <property type="match status" value="2"/>
</dbReference>
<dbReference type="Pfam" id="PF13716">
    <property type="entry name" value="CRAL_TRIO_2"/>
    <property type="match status" value="1"/>
</dbReference>
<evidence type="ECO:0000256" key="3">
    <source>
        <dbReference type="ARBA" id="ARBA00022737"/>
    </source>
</evidence>
<dbReference type="EMBL" id="CAJVPZ010003022">
    <property type="protein sequence ID" value="CAG8523183.1"/>
    <property type="molecule type" value="Genomic_DNA"/>
</dbReference>
<dbReference type="InterPro" id="IPR016024">
    <property type="entry name" value="ARM-type_fold"/>
</dbReference>
<feature type="domain" description="Ras-GAP" evidence="4">
    <location>
        <begin position="651"/>
        <end position="723"/>
    </location>
</feature>
<dbReference type="InterPro" id="IPR039360">
    <property type="entry name" value="Ras_GTPase"/>
</dbReference>
<dbReference type="InterPro" id="IPR000357">
    <property type="entry name" value="HEAT"/>
</dbReference>
<dbReference type="SMART" id="SM00323">
    <property type="entry name" value="RasGAP"/>
    <property type="match status" value="1"/>
</dbReference>
<dbReference type="Proteomes" id="UP000789396">
    <property type="component" value="Unassembled WGS sequence"/>
</dbReference>
<keyword evidence="1" id="KW-0343">GTPase activation</keyword>
<dbReference type="InterPro" id="IPR011989">
    <property type="entry name" value="ARM-like"/>
</dbReference>
<keyword evidence="6" id="KW-1185">Reference proteome</keyword>
<dbReference type="InterPro" id="IPR001251">
    <property type="entry name" value="CRAL-TRIO_dom"/>
</dbReference>
<dbReference type="SUPFAM" id="SSF48350">
    <property type="entry name" value="GTPase activation domain, GAP"/>
    <property type="match status" value="1"/>
</dbReference>